<name>A0A1M6IYG2_9FIRM</name>
<dbReference type="Gene3D" id="1.25.40.10">
    <property type="entry name" value="Tetratricopeptide repeat domain"/>
    <property type="match status" value="1"/>
</dbReference>
<evidence type="ECO:0000256" key="5">
    <source>
        <dbReference type="SAM" id="Phobius"/>
    </source>
</evidence>
<feature type="transmembrane region" description="Helical" evidence="5">
    <location>
        <begin position="227"/>
        <end position="250"/>
    </location>
</feature>
<evidence type="ECO:0000256" key="1">
    <source>
        <dbReference type="ARBA" id="ARBA00004141"/>
    </source>
</evidence>
<feature type="transmembrane region" description="Helical" evidence="5">
    <location>
        <begin position="489"/>
        <end position="515"/>
    </location>
</feature>
<gene>
    <name evidence="7" type="ORF">SAMN05444373_10498</name>
</gene>
<dbReference type="Proteomes" id="UP000324781">
    <property type="component" value="Unassembled WGS sequence"/>
</dbReference>
<sequence length="686" mass="76645">MKKAIATLMILVISVSPLFRGLYFELEAYAFLAVLALLSVVYLFTKLANREAMRFHKWILVFGVCLIAAYILSFAKAVSIRDNITSLIQISTYLLVSIILYDYYHDKKRLFGQTLMLFTVIAGFINAILGIEALSGAFESLNYTLIYMRVGGMFQYANTAAVYFMICVVFSIALIHSVKSILLKLMLSGMGNIAFLALLLTSSRGGFLVGIAVFLLMWALQPKGYRLKYVCSFVCTVVPAFLFIGRIITLGGSRDYISIAKWMAVSFMAAVILSLIYGVVSSLLSGAKASIRNGLAVVCLVGFLAVAAVIVLNHGITAILPGNIIMRFQTLGLQDRNIILRLTYFRDALKLISSNWLLGLGGGGWYSLYQSVQDMFYVARTVHNHYLQVFVEAGILGFISFLAIILLSLINMFYSLINQKDDTERIMLTGIFCGFLALVLHSSFDFNLSYVSMALLLWTFVAGSAVCLSEKSTANAGTVLQTISFRSNAAKLAVIVACSALFSVSGLFTASAYYADRGFNSLLRKDYVTSGTYYLKASHLDPLNPVYHFQLAKVYYNYSKRSADPIQVEGWRRTAIKEAEQSVLLNPCYPEYREILAFICYESDQPLKALENAEKLIELQPLKNSNYELLAKCYLKSAEYYRNNNNMDKCREMLIRCSQVDQLPKVTADETIMEYKHQALALLKSF</sequence>
<evidence type="ECO:0000259" key="6">
    <source>
        <dbReference type="Pfam" id="PF04932"/>
    </source>
</evidence>
<comment type="subcellular location">
    <subcellularLocation>
        <location evidence="1">Membrane</location>
        <topology evidence="1">Multi-pass membrane protein</topology>
    </subcellularLocation>
</comment>
<feature type="transmembrane region" description="Helical" evidence="5">
    <location>
        <begin position="426"/>
        <end position="444"/>
    </location>
</feature>
<feature type="transmembrane region" description="Helical" evidence="5">
    <location>
        <begin position="154"/>
        <end position="175"/>
    </location>
</feature>
<dbReference type="EMBL" id="FQZP01000049">
    <property type="protein sequence ID" value="SHJ39473.1"/>
    <property type="molecule type" value="Genomic_DNA"/>
</dbReference>
<keyword evidence="3 5" id="KW-1133">Transmembrane helix</keyword>
<feature type="domain" description="O-antigen ligase-related" evidence="6">
    <location>
        <begin position="270"/>
        <end position="402"/>
    </location>
</feature>
<dbReference type="RefSeq" id="WP_149679359.1">
    <property type="nucleotide sequence ID" value="NZ_FQZP01000049.1"/>
</dbReference>
<organism evidence="7 8">
    <name type="scientific">Thermoclostridium caenicola</name>
    <dbReference type="NCBI Taxonomy" id="659425"/>
    <lineage>
        <taxon>Bacteria</taxon>
        <taxon>Bacillati</taxon>
        <taxon>Bacillota</taxon>
        <taxon>Clostridia</taxon>
        <taxon>Eubacteriales</taxon>
        <taxon>Oscillospiraceae</taxon>
        <taxon>Thermoclostridium</taxon>
    </lineage>
</organism>
<dbReference type="InterPro" id="IPR007016">
    <property type="entry name" value="O-antigen_ligase-rel_domated"/>
</dbReference>
<dbReference type="PANTHER" id="PTHR37422:SF13">
    <property type="entry name" value="LIPOPOLYSACCHARIDE BIOSYNTHESIS PROTEIN PA4999-RELATED"/>
    <property type="match status" value="1"/>
</dbReference>
<dbReference type="SUPFAM" id="SSF48452">
    <property type="entry name" value="TPR-like"/>
    <property type="match status" value="1"/>
</dbReference>
<feature type="transmembrane region" description="Helical" evidence="5">
    <location>
        <begin position="389"/>
        <end position="414"/>
    </location>
</feature>
<feature type="transmembrane region" description="Helical" evidence="5">
    <location>
        <begin position="30"/>
        <end position="47"/>
    </location>
</feature>
<feature type="transmembrane region" description="Helical" evidence="5">
    <location>
        <begin position="348"/>
        <end position="369"/>
    </location>
</feature>
<evidence type="ECO:0000313" key="7">
    <source>
        <dbReference type="EMBL" id="SHJ39473.1"/>
    </source>
</evidence>
<feature type="transmembrane region" description="Helical" evidence="5">
    <location>
        <begin position="295"/>
        <end position="320"/>
    </location>
</feature>
<evidence type="ECO:0000256" key="4">
    <source>
        <dbReference type="ARBA" id="ARBA00023136"/>
    </source>
</evidence>
<keyword evidence="8" id="KW-1185">Reference proteome</keyword>
<evidence type="ECO:0000256" key="3">
    <source>
        <dbReference type="ARBA" id="ARBA00022989"/>
    </source>
</evidence>
<feature type="transmembrane region" description="Helical" evidence="5">
    <location>
        <begin position="115"/>
        <end position="134"/>
    </location>
</feature>
<dbReference type="OrthoDB" id="1808577at2"/>
<dbReference type="GO" id="GO:0016874">
    <property type="term" value="F:ligase activity"/>
    <property type="evidence" value="ECO:0007669"/>
    <property type="project" value="UniProtKB-KW"/>
</dbReference>
<keyword evidence="4 5" id="KW-0472">Membrane</keyword>
<dbReference type="InterPro" id="IPR011990">
    <property type="entry name" value="TPR-like_helical_dom_sf"/>
</dbReference>
<proteinExistence type="predicted"/>
<reference evidence="7 8" key="1">
    <citation type="submission" date="2016-11" db="EMBL/GenBank/DDBJ databases">
        <authorList>
            <person name="Varghese N."/>
            <person name="Submissions S."/>
        </authorList>
    </citation>
    <scope>NUCLEOTIDE SEQUENCE [LARGE SCALE GENOMIC DNA]</scope>
    <source>
        <strain evidence="7 8">DSM 19027</strain>
    </source>
</reference>
<dbReference type="AlphaFoldDB" id="A0A1M6IYG2"/>
<protein>
    <submittedName>
        <fullName evidence="7">O-antigen ligase</fullName>
    </submittedName>
</protein>
<dbReference type="GO" id="GO:0016020">
    <property type="term" value="C:membrane"/>
    <property type="evidence" value="ECO:0007669"/>
    <property type="project" value="UniProtKB-SubCell"/>
</dbReference>
<evidence type="ECO:0000256" key="2">
    <source>
        <dbReference type="ARBA" id="ARBA00022692"/>
    </source>
</evidence>
<accession>A0A1M6IYG2</accession>
<dbReference type="InterPro" id="IPR051533">
    <property type="entry name" value="WaaL-like"/>
</dbReference>
<keyword evidence="2 5" id="KW-0812">Transmembrane</keyword>
<feature type="transmembrane region" description="Helical" evidence="5">
    <location>
        <begin position="262"/>
        <end position="283"/>
    </location>
</feature>
<feature type="transmembrane region" description="Helical" evidence="5">
    <location>
        <begin position="59"/>
        <end position="78"/>
    </location>
</feature>
<dbReference type="Pfam" id="PF04932">
    <property type="entry name" value="Wzy_C"/>
    <property type="match status" value="1"/>
</dbReference>
<evidence type="ECO:0000313" key="8">
    <source>
        <dbReference type="Proteomes" id="UP000324781"/>
    </source>
</evidence>
<feature type="transmembrane region" description="Helical" evidence="5">
    <location>
        <begin position="195"/>
        <end position="221"/>
    </location>
</feature>
<feature type="transmembrane region" description="Helical" evidence="5">
    <location>
        <begin position="450"/>
        <end position="468"/>
    </location>
</feature>
<feature type="transmembrane region" description="Helical" evidence="5">
    <location>
        <begin position="84"/>
        <end position="103"/>
    </location>
</feature>
<keyword evidence="7" id="KW-0436">Ligase</keyword>
<dbReference type="PANTHER" id="PTHR37422">
    <property type="entry name" value="TEICHURONIC ACID BIOSYNTHESIS PROTEIN TUAE"/>
    <property type="match status" value="1"/>
</dbReference>